<dbReference type="Gene3D" id="3.30.1360.40">
    <property type="match status" value="1"/>
</dbReference>
<dbReference type="InterPro" id="IPR003778">
    <property type="entry name" value="CT_A_B"/>
</dbReference>
<dbReference type="EMBL" id="KV426011">
    <property type="protein sequence ID" value="KZV92254.1"/>
    <property type="molecule type" value="Genomic_DNA"/>
</dbReference>
<dbReference type="InterPro" id="IPR000089">
    <property type="entry name" value="Biotin_lipoyl"/>
</dbReference>
<accession>A0A165HP27</accession>
<evidence type="ECO:0000259" key="7">
    <source>
        <dbReference type="PROSITE" id="PS50968"/>
    </source>
</evidence>
<reference evidence="9 10" key="1">
    <citation type="journal article" date="2016" name="Mol. Biol. Evol.">
        <title>Comparative Genomics of Early-Diverging Mushroom-Forming Fungi Provides Insights into the Origins of Lignocellulose Decay Capabilities.</title>
        <authorList>
            <person name="Nagy L.G."/>
            <person name="Riley R."/>
            <person name="Tritt A."/>
            <person name="Adam C."/>
            <person name="Daum C."/>
            <person name="Floudas D."/>
            <person name="Sun H."/>
            <person name="Yadav J.S."/>
            <person name="Pangilinan J."/>
            <person name="Larsson K.H."/>
            <person name="Matsuura K."/>
            <person name="Barry K."/>
            <person name="Labutti K."/>
            <person name="Kuo R."/>
            <person name="Ohm R.A."/>
            <person name="Bhattacharya S.S."/>
            <person name="Shirouzu T."/>
            <person name="Yoshinaga Y."/>
            <person name="Martin F.M."/>
            <person name="Grigoriev I.V."/>
            <person name="Hibbett D.S."/>
        </authorList>
    </citation>
    <scope>NUCLEOTIDE SEQUENCE [LARGE SCALE GENOMIC DNA]</scope>
    <source>
        <strain evidence="9 10">HHB12029</strain>
    </source>
</reference>
<evidence type="ECO:0000256" key="2">
    <source>
        <dbReference type="ARBA" id="ARBA00022741"/>
    </source>
</evidence>
<keyword evidence="4" id="KW-0067">ATP-binding</keyword>
<dbReference type="SUPFAM" id="SSF51246">
    <property type="entry name" value="Rudiment single hybrid motif"/>
    <property type="match status" value="1"/>
</dbReference>
<keyword evidence="1" id="KW-0436">Ligase</keyword>
<keyword evidence="5" id="KW-0092">Biotin</keyword>
<evidence type="ECO:0000256" key="5">
    <source>
        <dbReference type="ARBA" id="ARBA00023267"/>
    </source>
</evidence>
<evidence type="ECO:0000256" key="4">
    <source>
        <dbReference type="ARBA" id="ARBA00022840"/>
    </source>
</evidence>
<dbReference type="GO" id="GO:0016874">
    <property type="term" value="F:ligase activity"/>
    <property type="evidence" value="ECO:0007669"/>
    <property type="project" value="UniProtKB-KW"/>
</dbReference>
<name>A0A165HP27_EXIGL</name>
<dbReference type="InterPro" id="IPR029000">
    <property type="entry name" value="Cyclophilin-like_dom_sf"/>
</dbReference>
<dbReference type="SUPFAM" id="SSF160467">
    <property type="entry name" value="PH0987 N-terminal domain-like"/>
    <property type="match status" value="1"/>
</dbReference>
<dbReference type="SUPFAM" id="SSF50891">
    <property type="entry name" value="Cyclophilin-like"/>
    <property type="match status" value="2"/>
</dbReference>
<dbReference type="GO" id="GO:0016787">
    <property type="term" value="F:hydrolase activity"/>
    <property type="evidence" value="ECO:0007669"/>
    <property type="project" value="UniProtKB-KW"/>
</dbReference>
<dbReference type="InterPro" id="IPR050856">
    <property type="entry name" value="Biotin_carboxylase_complex"/>
</dbReference>
<protein>
    <submittedName>
        <fullName evidence="9">AHS2-domain-containing protein</fullName>
    </submittedName>
</protein>
<dbReference type="SMART" id="SM00796">
    <property type="entry name" value="AHS1"/>
    <property type="match status" value="1"/>
</dbReference>
<evidence type="ECO:0000259" key="8">
    <source>
        <dbReference type="PROSITE" id="PS50979"/>
    </source>
</evidence>
<evidence type="ECO:0000256" key="6">
    <source>
        <dbReference type="SAM" id="Coils"/>
    </source>
</evidence>
<dbReference type="STRING" id="1314781.A0A165HP27"/>
<dbReference type="OrthoDB" id="196847at2759"/>
<evidence type="ECO:0000256" key="3">
    <source>
        <dbReference type="ARBA" id="ARBA00022801"/>
    </source>
</evidence>
<dbReference type="Gene3D" id="2.40.50.100">
    <property type="match status" value="1"/>
</dbReference>
<feature type="coiled-coil region" evidence="6">
    <location>
        <begin position="818"/>
        <end position="852"/>
    </location>
</feature>
<evidence type="ECO:0000313" key="9">
    <source>
        <dbReference type="EMBL" id="KZV92254.1"/>
    </source>
</evidence>
<dbReference type="PROSITE" id="PS50979">
    <property type="entry name" value="BC"/>
    <property type="match status" value="1"/>
</dbReference>
<dbReference type="InterPro" id="IPR005482">
    <property type="entry name" value="Biotin_COase_C"/>
</dbReference>
<keyword evidence="10" id="KW-1185">Reference proteome</keyword>
<sequence length="963" mass="105541">MNTRLQVEHGVTELCYNVDLVELMLRQADAERGGRGGMNAHELQSLCTAEPNGVAIEARVYAENPAKDFAPCPGLLQLVQWHDIPGSRIDTWVFSGSRVTPNYDTDPLIAKLMVHAPTRTAALEGLQEVLSNSKICGPPTNLAFLAAVTSSSAIKAGNTLTSFVQSFVFAPHAIEVVSGGAYTLVQDLPARPAVGKGIPHAGPMDPLTFQLANILVGNARGTAGLEITLTGPELRFLGPAVVALCGPTVDATLDGAPFLQWSRQYVRAGQSLKIGKLVGGGCRAYLAIYGGLPSVADYFGSKSTSPSVGIGGYQGRQLAPGDQLELAAQLPDALVGSASMGNVELPKRLRPMYTTDWKIKAMVGPHDEGYLLPEDIDMIYSTSWKVSHNASRSGIRLVGPVPRWARKDGGEGGSHPSNLVEYGYPIGALNWTGDDPCIFPVDCPNFGGFVSSTTIVRADWWKMGQLKAGDHMQYERVSLEDALEARARLEMFLQSVEGAVSSAAGFDGVQPLDTHSRASSTLSQTWGDAVVGRRSERDQQPEVTYRQGGDDHLIVEYGRETFDLNHRCRVTALESHIRSSKTPSWIADHLTTTMGCCTSLLLFYDGSQLSRARLLEYLLSLEDQLGDLTGTTLTCRRFNLPMTFQSTALRDAIQRYMDTQRPHAPYLPDNLSFVARNNSISTEQLKEILLTGTFVAVVVGFYCGNTVCLPSDPRHRLNCPKMNPSRVYTPEGTVSWGGSCMSLYPVDSPGGYMCLSRTVPCFDTLGWKPGFAATRPWLYRDFDLLTYYEVSEDEMDDMLRMYKAGRYVWEWEEVAFDMAEHNRLLAETVDEVQTLRRKQATAQEEMTRAETESLARWREEKLRLRVDESTIEDLVNDPSIIAVEAPVDANVWKVEVVEGALLKPGQLIAILEAMKLEIAVRLPDDVVPTASSLVKVDKLLVRPGETVKAGGKIALLRKTPIED</sequence>
<dbReference type="Gene3D" id="2.40.100.10">
    <property type="entry name" value="Cyclophilin-like"/>
    <property type="match status" value="2"/>
</dbReference>
<dbReference type="Gene3D" id="3.30.470.20">
    <property type="entry name" value="ATP-grasp fold, B domain"/>
    <property type="match status" value="1"/>
</dbReference>
<proteinExistence type="predicted"/>
<dbReference type="Pfam" id="PF02785">
    <property type="entry name" value="Biotin_carb_C"/>
    <property type="match status" value="1"/>
</dbReference>
<dbReference type="CDD" id="cd06850">
    <property type="entry name" value="biotinyl_domain"/>
    <property type="match status" value="1"/>
</dbReference>
<organism evidence="9 10">
    <name type="scientific">Exidia glandulosa HHB12029</name>
    <dbReference type="NCBI Taxonomy" id="1314781"/>
    <lineage>
        <taxon>Eukaryota</taxon>
        <taxon>Fungi</taxon>
        <taxon>Dikarya</taxon>
        <taxon>Basidiomycota</taxon>
        <taxon>Agaricomycotina</taxon>
        <taxon>Agaricomycetes</taxon>
        <taxon>Auriculariales</taxon>
        <taxon>Exidiaceae</taxon>
        <taxon>Exidia</taxon>
    </lineage>
</organism>
<dbReference type="Pfam" id="PF02682">
    <property type="entry name" value="CT_C_D"/>
    <property type="match status" value="1"/>
</dbReference>
<dbReference type="InterPro" id="IPR011054">
    <property type="entry name" value="Rudment_hybrid_motif"/>
</dbReference>
<feature type="domain" description="Biotin carboxylation" evidence="8">
    <location>
        <begin position="1"/>
        <end position="169"/>
    </location>
</feature>
<evidence type="ECO:0000256" key="1">
    <source>
        <dbReference type="ARBA" id="ARBA00022598"/>
    </source>
</evidence>
<dbReference type="InterPro" id="IPR011764">
    <property type="entry name" value="Biotin_carboxylation_dom"/>
</dbReference>
<keyword evidence="3" id="KW-0378">Hydrolase</keyword>
<feature type="domain" description="Lipoyl-binding" evidence="7">
    <location>
        <begin position="872"/>
        <end position="957"/>
    </location>
</feature>
<dbReference type="SMART" id="SM00797">
    <property type="entry name" value="AHS2"/>
    <property type="match status" value="1"/>
</dbReference>
<keyword evidence="2" id="KW-0547">Nucleotide-binding</keyword>
<dbReference type="Pfam" id="PF02626">
    <property type="entry name" value="CT_A_B"/>
    <property type="match status" value="1"/>
</dbReference>
<dbReference type="SMART" id="SM00878">
    <property type="entry name" value="Biotin_carb_C"/>
    <property type="match status" value="1"/>
</dbReference>
<gene>
    <name evidence="9" type="ORF">EXIGLDRAFT_790859</name>
</gene>
<dbReference type="AlphaFoldDB" id="A0A165HP27"/>
<dbReference type="PANTHER" id="PTHR18866:SF128">
    <property type="entry name" value="UREA AMIDOLYASE"/>
    <property type="match status" value="1"/>
</dbReference>
<dbReference type="InterPro" id="IPR003833">
    <property type="entry name" value="CT_C_D"/>
</dbReference>
<evidence type="ECO:0000313" key="10">
    <source>
        <dbReference type="Proteomes" id="UP000077266"/>
    </source>
</evidence>
<keyword evidence="6" id="KW-0175">Coiled coil</keyword>
<dbReference type="InParanoid" id="A0A165HP27"/>
<dbReference type="InterPro" id="IPR011053">
    <property type="entry name" value="Single_hybrid_motif"/>
</dbReference>
<dbReference type="PANTHER" id="PTHR18866">
    <property type="entry name" value="CARBOXYLASE:PYRUVATE/ACETYL-COA/PROPIONYL-COA CARBOXYLASE"/>
    <property type="match status" value="1"/>
</dbReference>
<dbReference type="Proteomes" id="UP000077266">
    <property type="component" value="Unassembled WGS sequence"/>
</dbReference>
<dbReference type="PROSITE" id="PS50968">
    <property type="entry name" value="BIOTINYL_LIPOYL"/>
    <property type="match status" value="1"/>
</dbReference>
<dbReference type="SUPFAM" id="SSF51230">
    <property type="entry name" value="Single hybrid motif"/>
    <property type="match status" value="1"/>
</dbReference>
<dbReference type="GO" id="GO:0005524">
    <property type="term" value="F:ATP binding"/>
    <property type="evidence" value="ECO:0007669"/>
    <property type="project" value="UniProtKB-KW"/>
</dbReference>